<dbReference type="AlphaFoldDB" id="A0A848K9R5"/>
<keyword evidence="3" id="KW-1185">Reference proteome</keyword>
<reference evidence="2 3" key="1">
    <citation type="submission" date="2019-05" db="EMBL/GenBank/DDBJ databases">
        <authorList>
            <person name="Lee S.D."/>
        </authorList>
    </citation>
    <scope>NUCLEOTIDE SEQUENCE [LARGE SCALE GENOMIC DNA]</scope>
    <source>
        <strain evidence="2 3">YC2-7</strain>
    </source>
</reference>
<dbReference type="EMBL" id="VCQU01000001">
    <property type="protein sequence ID" value="NMN93432.1"/>
    <property type="molecule type" value="Genomic_DNA"/>
</dbReference>
<organism evidence="2 3">
    <name type="scientific">Antrihabitans stalactiti</name>
    <dbReference type="NCBI Taxonomy" id="2584121"/>
    <lineage>
        <taxon>Bacteria</taxon>
        <taxon>Bacillati</taxon>
        <taxon>Actinomycetota</taxon>
        <taxon>Actinomycetes</taxon>
        <taxon>Mycobacteriales</taxon>
        <taxon>Nocardiaceae</taxon>
        <taxon>Antrihabitans</taxon>
    </lineage>
</organism>
<comment type="caution">
    <text evidence="2">The sequence shown here is derived from an EMBL/GenBank/DDBJ whole genome shotgun (WGS) entry which is preliminary data.</text>
</comment>
<proteinExistence type="predicted"/>
<sequence>MPNFKTPEPISATIEIAWGEVTVRASDRDDTVVTVTPSDATNDVDVRAAEQTRAEYASGRLLVKGPKPRGFGIFSKPGSIDVAIELPEGSHVQGDLGAGAFRSAGRLGDCRVKTGAGDIEFDQAKSADLTTGAGRIVVDLVQGNAEITTGSGKLRVREIDGNAVIKNSNGDIWVGGVTGSLRVNTANGDITVDHAAGDITGNTANGDIRIGAAVRGSATVKTGFGQIEVGIRSGTAARLDVHTGFGRVHNYMDASQAPAATEETVEVHANTSYGDILIRRS</sequence>
<evidence type="ECO:0000259" key="1">
    <source>
        <dbReference type="Pfam" id="PF13349"/>
    </source>
</evidence>
<dbReference type="PANTHER" id="PTHR34094">
    <property type="match status" value="1"/>
</dbReference>
<reference evidence="2 3" key="2">
    <citation type="submission" date="2020-06" db="EMBL/GenBank/DDBJ databases">
        <title>Antribacter stalactiti gen. nov., sp. nov., a new member of the family Nacardiaceae isolated from a cave.</title>
        <authorList>
            <person name="Kim I.S."/>
        </authorList>
    </citation>
    <scope>NUCLEOTIDE SEQUENCE [LARGE SCALE GENOMIC DNA]</scope>
    <source>
        <strain evidence="2 3">YC2-7</strain>
    </source>
</reference>
<evidence type="ECO:0000313" key="3">
    <source>
        <dbReference type="Proteomes" id="UP000535543"/>
    </source>
</evidence>
<dbReference type="RefSeq" id="WP_169584152.1">
    <property type="nucleotide sequence ID" value="NZ_VCQU01000001.1"/>
</dbReference>
<dbReference type="Pfam" id="PF13349">
    <property type="entry name" value="DUF4097"/>
    <property type="match status" value="1"/>
</dbReference>
<dbReference type="Proteomes" id="UP000535543">
    <property type="component" value="Unassembled WGS sequence"/>
</dbReference>
<feature type="domain" description="DUF4097" evidence="1">
    <location>
        <begin position="19"/>
        <end position="220"/>
    </location>
</feature>
<dbReference type="InterPro" id="IPR025164">
    <property type="entry name" value="Toastrack_DUF4097"/>
</dbReference>
<accession>A0A848K9R5</accession>
<gene>
    <name evidence="2" type="ORF">FGL95_00085</name>
</gene>
<evidence type="ECO:0000313" key="2">
    <source>
        <dbReference type="EMBL" id="NMN93432.1"/>
    </source>
</evidence>
<dbReference type="PANTHER" id="PTHR34094:SF1">
    <property type="entry name" value="PROTEIN FAM185A"/>
    <property type="match status" value="1"/>
</dbReference>
<name>A0A848K9R5_9NOCA</name>
<protein>
    <submittedName>
        <fullName evidence="2">DUF4097 domain-containing protein</fullName>
    </submittedName>
</protein>